<dbReference type="KEGG" id="vg:19735879"/>
<accession>A0A059PAJ6</accession>
<name>A0A059PAJ6_9CAUD</name>
<keyword evidence="2" id="KW-0067">ATP-binding</keyword>
<keyword evidence="2" id="KW-0547">Nucleotide-binding</keyword>
<protein>
    <submittedName>
        <fullName evidence="2">Putative DNA helicase</fullName>
    </submittedName>
</protein>
<evidence type="ECO:0000259" key="1">
    <source>
        <dbReference type="Pfam" id="PF05272"/>
    </source>
</evidence>
<dbReference type="Proteomes" id="UP000201442">
    <property type="component" value="Segment"/>
</dbReference>
<dbReference type="RefSeq" id="YP_009044766.1">
    <property type="nucleotide sequence ID" value="NC_024386.1"/>
</dbReference>
<dbReference type="InterPro" id="IPR007936">
    <property type="entry name" value="VapE-like_dom"/>
</dbReference>
<dbReference type="GO" id="GO:0004386">
    <property type="term" value="F:helicase activity"/>
    <property type="evidence" value="ECO:0007669"/>
    <property type="project" value="UniProtKB-KW"/>
</dbReference>
<dbReference type="OrthoDB" id="2399at10239"/>
<proteinExistence type="predicted"/>
<organism evidence="2 3">
    <name type="scientific">Leuconostoc phage LN25</name>
    <dbReference type="NCBI Taxonomy" id="1262518"/>
    <lineage>
        <taxon>Viruses</taxon>
        <taxon>Duplodnaviria</taxon>
        <taxon>Heunggongvirae</taxon>
        <taxon>Uroviricota</taxon>
        <taxon>Caudoviricetes</taxon>
        <taxon>Mccleskeyvirinae</taxon>
        <taxon>Unaquatrovirus</taxon>
        <taxon>Unaquatrovirus LN25</taxon>
    </lineage>
</organism>
<sequence>MTDEELKTIEEMLPPDEGQLDYEENVLVEDTTSANNVIDWETIEQKKKDEDLIAKLQKTQKGDIKRSLYNLSEIVSNDELTKGLFSYNEHNNLIFLTRNLDYYRQGYDLNSVDTYVAVHISKKYGLDFSANSVKSAYINEAFKHRTNPLKEYFRKAFKEYDGKRRLDRVFIDYLGAEDNELTVKMTRAFFAGLVHKVKNPNVKFDLVLDLVGGQGIGKTTMFEKLGGDYYTDSITSFTDKDSLIEMSKNLIVNDDEMAISDKTDFSTLKSFITKRTMNIRVPYAETSKDYPKGFVLVRTTNNNEYLRDKTGNRRFITMLVGTESRTKAINEFTEEIAFQILGEAMHDFGRYEDYPAHLLPTQSETEQLQRMHQYQSIEEEQVIEYLESNPQLKWVTRKSLMENALGDTKASVNSGLANKVGFIMSSLSGWDYKNQKINGKSQRGYERVDE</sequence>
<dbReference type="Pfam" id="PF05272">
    <property type="entry name" value="VapE-like_dom"/>
    <property type="match status" value="1"/>
</dbReference>
<gene>
    <name evidence="2" type="ORF">phiLN25_06</name>
</gene>
<evidence type="ECO:0000313" key="3">
    <source>
        <dbReference type="Proteomes" id="UP000201442"/>
    </source>
</evidence>
<keyword evidence="2" id="KW-0378">Hydrolase</keyword>
<dbReference type="EMBL" id="KC013026">
    <property type="protein sequence ID" value="AFY98375.1"/>
    <property type="molecule type" value="Genomic_DNA"/>
</dbReference>
<evidence type="ECO:0000313" key="2">
    <source>
        <dbReference type="EMBL" id="AFY98375.1"/>
    </source>
</evidence>
<feature type="domain" description="Virulence-associated protein E-like" evidence="1">
    <location>
        <begin position="159"/>
        <end position="372"/>
    </location>
</feature>
<keyword evidence="3" id="KW-1185">Reference proteome</keyword>
<keyword evidence="2" id="KW-0347">Helicase</keyword>
<dbReference type="PANTHER" id="PTHR34985:SF1">
    <property type="entry name" value="SLR0554 PROTEIN"/>
    <property type="match status" value="1"/>
</dbReference>
<dbReference type="InterPro" id="IPR027417">
    <property type="entry name" value="P-loop_NTPase"/>
</dbReference>
<dbReference type="SUPFAM" id="SSF52540">
    <property type="entry name" value="P-loop containing nucleoside triphosphate hydrolases"/>
    <property type="match status" value="1"/>
</dbReference>
<dbReference type="GeneID" id="19735879"/>
<reference evidence="2 3" key="1">
    <citation type="journal article" date="2014" name="Int. J. Food Microbiol.">
        <title>Sequence and comparative analysis of Leuconostoc dairy bacteriophages.</title>
        <authorList>
            <person name="Kot W."/>
            <person name="Hansen L.H."/>
            <person name="Neve H."/>
            <person name="Hammer K."/>
            <person name="Jacobsen S."/>
            <person name="Pedersen P.D."/>
            <person name="Sorensen S.J."/>
            <person name="Heller K.J."/>
            <person name="Vogensen F.K."/>
        </authorList>
    </citation>
    <scope>NUCLEOTIDE SEQUENCE [LARGE SCALE GENOMIC DNA]</scope>
</reference>
<dbReference type="PANTHER" id="PTHR34985">
    <property type="entry name" value="SLR0554 PROTEIN"/>
    <property type="match status" value="1"/>
</dbReference>